<feature type="domain" description="HTH merR-type" evidence="2">
    <location>
        <begin position="1"/>
        <end position="71"/>
    </location>
</feature>
<dbReference type="InterPro" id="IPR011256">
    <property type="entry name" value="Reg_factor_effector_dom_sf"/>
</dbReference>
<dbReference type="EMBL" id="JBHTJA010000012">
    <property type="protein sequence ID" value="MFD0900565.1"/>
    <property type="molecule type" value="Genomic_DNA"/>
</dbReference>
<evidence type="ECO:0000259" key="2">
    <source>
        <dbReference type="PROSITE" id="PS50937"/>
    </source>
</evidence>
<dbReference type="PANTHER" id="PTHR30204:SF97">
    <property type="entry name" value="MERR FAMILY REGULATORY PROTEIN"/>
    <property type="match status" value="1"/>
</dbReference>
<protein>
    <submittedName>
        <fullName evidence="3">MerR family DNA-binding transcriptional regulator</fullName>
    </submittedName>
</protein>
<dbReference type="PROSITE" id="PS50937">
    <property type="entry name" value="HTH_MERR_2"/>
    <property type="match status" value="1"/>
</dbReference>
<dbReference type="SMART" id="SM00422">
    <property type="entry name" value="HTH_MERR"/>
    <property type="match status" value="1"/>
</dbReference>
<evidence type="ECO:0000256" key="1">
    <source>
        <dbReference type="ARBA" id="ARBA00023125"/>
    </source>
</evidence>
<dbReference type="GO" id="GO:0003677">
    <property type="term" value="F:DNA binding"/>
    <property type="evidence" value="ECO:0007669"/>
    <property type="project" value="UniProtKB-KW"/>
</dbReference>
<dbReference type="InterPro" id="IPR009061">
    <property type="entry name" value="DNA-bd_dom_put_sf"/>
</dbReference>
<sequence length="272" mass="29110">MLSIGEFANMTGLSVKALRHYDDKGVLSPAEVDPATGYRRYSEGQVRSGALVRAMRDAGLPLPAVAAAVRDRDVASALDEHRRRVLAERAREDAAFENARLVVSSFAAPVEVTERESAPRPYAGRALTVRTDGDHDVSDDAANDLLMGLFADLRRDGIEPSGRFWTAVREGDAPEHAEVVCCWPTAEPAPAGWGGPGTIVGVLPERRELVATWRSVTGGPLPEGSVHPAVVALFDAIAARGVVVSHDEVRQTVLGEDEHDHAVEVAVTVQEA</sequence>
<dbReference type="Proteomes" id="UP001596972">
    <property type="component" value="Unassembled WGS sequence"/>
</dbReference>
<gene>
    <name evidence="3" type="ORF">ACFQ11_09205</name>
</gene>
<dbReference type="Gene3D" id="3.20.80.10">
    <property type="entry name" value="Regulatory factor, effector binding domain"/>
    <property type="match status" value="1"/>
</dbReference>
<keyword evidence="4" id="KW-1185">Reference proteome</keyword>
<organism evidence="3 4">
    <name type="scientific">Actinomadura sediminis</name>
    <dbReference type="NCBI Taxonomy" id="1038904"/>
    <lineage>
        <taxon>Bacteria</taxon>
        <taxon>Bacillati</taxon>
        <taxon>Actinomycetota</taxon>
        <taxon>Actinomycetes</taxon>
        <taxon>Streptosporangiales</taxon>
        <taxon>Thermomonosporaceae</taxon>
        <taxon>Actinomadura</taxon>
    </lineage>
</organism>
<comment type="caution">
    <text evidence="3">The sequence shown here is derived from an EMBL/GenBank/DDBJ whole genome shotgun (WGS) entry which is preliminary data.</text>
</comment>
<evidence type="ECO:0000313" key="3">
    <source>
        <dbReference type="EMBL" id="MFD0900565.1"/>
    </source>
</evidence>
<evidence type="ECO:0000313" key="4">
    <source>
        <dbReference type="Proteomes" id="UP001596972"/>
    </source>
</evidence>
<keyword evidence="1 3" id="KW-0238">DNA-binding</keyword>
<proteinExistence type="predicted"/>
<name>A0ABW3ELF0_9ACTN</name>
<dbReference type="PROSITE" id="PS00552">
    <property type="entry name" value="HTH_MERR_1"/>
    <property type="match status" value="1"/>
</dbReference>
<dbReference type="InterPro" id="IPR000551">
    <property type="entry name" value="MerR-type_HTH_dom"/>
</dbReference>
<dbReference type="PANTHER" id="PTHR30204">
    <property type="entry name" value="REDOX-CYCLING DRUG-SENSING TRANSCRIPTIONAL ACTIVATOR SOXR"/>
    <property type="match status" value="1"/>
</dbReference>
<dbReference type="InterPro" id="IPR047057">
    <property type="entry name" value="MerR_fam"/>
</dbReference>
<dbReference type="RefSeq" id="WP_378297566.1">
    <property type="nucleotide sequence ID" value="NZ_JBHTJA010000012.1"/>
</dbReference>
<accession>A0ABW3ELF0</accession>
<reference evidence="4" key="1">
    <citation type="journal article" date="2019" name="Int. J. Syst. Evol. Microbiol.">
        <title>The Global Catalogue of Microorganisms (GCM) 10K type strain sequencing project: providing services to taxonomists for standard genome sequencing and annotation.</title>
        <authorList>
            <consortium name="The Broad Institute Genomics Platform"/>
            <consortium name="The Broad Institute Genome Sequencing Center for Infectious Disease"/>
            <person name="Wu L."/>
            <person name="Ma J."/>
        </authorList>
    </citation>
    <scope>NUCLEOTIDE SEQUENCE [LARGE SCALE GENOMIC DNA]</scope>
    <source>
        <strain evidence="4">JCM 31202</strain>
    </source>
</reference>
<dbReference type="Pfam" id="PF00376">
    <property type="entry name" value="MerR"/>
    <property type="match status" value="1"/>
</dbReference>
<dbReference type="SUPFAM" id="SSF46955">
    <property type="entry name" value="Putative DNA-binding domain"/>
    <property type="match status" value="1"/>
</dbReference>
<dbReference type="Gene3D" id="1.10.1660.10">
    <property type="match status" value="1"/>
</dbReference>